<name>A0A7J8YQW4_GOSAI</name>
<sequence length="84" mass="9379">MQRQPVADDSGCRRTSEMLFGFERASYGPCLAEAFAIREALLWLKSLRMDNVIVELDCQMLVKALSRQTTDVSESGKLAPIIAE</sequence>
<evidence type="ECO:0000259" key="1">
    <source>
        <dbReference type="Pfam" id="PF13456"/>
    </source>
</evidence>
<proteinExistence type="predicted"/>
<dbReference type="GO" id="GO:0004523">
    <property type="term" value="F:RNA-DNA hybrid ribonuclease activity"/>
    <property type="evidence" value="ECO:0007669"/>
    <property type="project" value="InterPro"/>
</dbReference>
<dbReference type="AlphaFoldDB" id="A0A7J8YQW4"/>
<dbReference type="GO" id="GO:0003676">
    <property type="term" value="F:nucleic acid binding"/>
    <property type="evidence" value="ECO:0007669"/>
    <property type="project" value="InterPro"/>
</dbReference>
<protein>
    <recommendedName>
        <fullName evidence="1">RNase H type-1 domain-containing protein</fullName>
    </recommendedName>
</protein>
<reference evidence="2 3" key="1">
    <citation type="journal article" date="2019" name="Genome Biol. Evol.">
        <title>Insights into the evolution of the New World diploid cottons (Gossypium, subgenus Houzingenia) based on genome sequencing.</title>
        <authorList>
            <person name="Grover C.E."/>
            <person name="Arick M.A. 2nd"/>
            <person name="Thrash A."/>
            <person name="Conover J.L."/>
            <person name="Sanders W.S."/>
            <person name="Peterson D.G."/>
            <person name="Frelichowski J.E."/>
            <person name="Scheffler J.A."/>
            <person name="Scheffler B.E."/>
            <person name="Wendel J.F."/>
        </authorList>
    </citation>
    <scope>NUCLEOTIDE SEQUENCE [LARGE SCALE GENOMIC DNA]</scope>
    <source>
        <strain evidence="2">185</strain>
        <tissue evidence="2">Leaf</tissue>
    </source>
</reference>
<dbReference type="EMBL" id="JABFAA010336730">
    <property type="protein sequence ID" value="MBA0701730.1"/>
    <property type="molecule type" value="Genomic_DNA"/>
</dbReference>
<organism evidence="2 3">
    <name type="scientific">Gossypium aridum</name>
    <name type="common">American cotton</name>
    <name type="synonym">Erioxylum aridum</name>
    <dbReference type="NCBI Taxonomy" id="34290"/>
    <lineage>
        <taxon>Eukaryota</taxon>
        <taxon>Viridiplantae</taxon>
        <taxon>Streptophyta</taxon>
        <taxon>Embryophyta</taxon>
        <taxon>Tracheophyta</taxon>
        <taxon>Spermatophyta</taxon>
        <taxon>Magnoliopsida</taxon>
        <taxon>eudicotyledons</taxon>
        <taxon>Gunneridae</taxon>
        <taxon>Pentapetalae</taxon>
        <taxon>rosids</taxon>
        <taxon>malvids</taxon>
        <taxon>Malvales</taxon>
        <taxon>Malvaceae</taxon>
        <taxon>Malvoideae</taxon>
        <taxon>Gossypium</taxon>
    </lineage>
</organism>
<gene>
    <name evidence="2" type="ORF">Goari_022879</name>
</gene>
<dbReference type="InterPro" id="IPR002156">
    <property type="entry name" value="RNaseH_domain"/>
</dbReference>
<dbReference type="Pfam" id="PF13456">
    <property type="entry name" value="RVT_3"/>
    <property type="match status" value="1"/>
</dbReference>
<comment type="caution">
    <text evidence="2">The sequence shown here is derived from an EMBL/GenBank/DDBJ whole genome shotgun (WGS) entry which is preliminary data.</text>
</comment>
<evidence type="ECO:0000313" key="3">
    <source>
        <dbReference type="Proteomes" id="UP000593577"/>
    </source>
</evidence>
<evidence type="ECO:0000313" key="2">
    <source>
        <dbReference type="EMBL" id="MBA0701730.1"/>
    </source>
</evidence>
<keyword evidence="3" id="KW-1185">Reference proteome</keyword>
<feature type="domain" description="RNase H type-1" evidence="1">
    <location>
        <begin position="27"/>
        <end position="76"/>
    </location>
</feature>
<dbReference type="Proteomes" id="UP000593577">
    <property type="component" value="Unassembled WGS sequence"/>
</dbReference>
<accession>A0A7J8YQW4</accession>